<evidence type="ECO:0000313" key="2">
    <source>
        <dbReference type="EMBL" id="SIO96094.1"/>
    </source>
</evidence>
<proteinExistence type="predicted"/>
<evidence type="ECO:0000259" key="1">
    <source>
        <dbReference type="Pfam" id="PF09327"/>
    </source>
</evidence>
<dbReference type="EMBL" id="FSSB01000025">
    <property type="protein sequence ID" value="SIO96094.1"/>
    <property type="molecule type" value="Genomic_DNA"/>
</dbReference>
<protein>
    <submittedName>
        <fullName evidence="2">Fibronectin type III protein</fullName>
    </submittedName>
</protein>
<gene>
    <name evidence="2" type="ORF">VSP9026_03854</name>
</gene>
<name>A0A1N6M9I8_9VIBR</name>
<accession>A0A1N6M9I8</accession>
<reference evidence="2 3" key="1">
    <citation type="submission" date="2016-12" db="EMBL/GenBank/DDBJ databases">
        <authorList>
            <person name="Song W.-J."/>
            <person name="Kurnit D.M."/>
        </authorList>
    </citation>
    <scope>NUCLEOTIDE SEQUENCE [LARGE SCALE GENOMIC DNA]</scope>
    <source>
        <strain evidence="2 3">CECT 9026</strain>
    </source>
</reference>
<sequence>MTKRAFRAGRNEQSVQENIELLTGQRGNGLDRAVTVRDLASVKLASVRLGSGGGYVLSQNPASGTDGDLAAYPTVPTGFEVNGGFSSIMLVWDMPRYKGHAYTEVWRSTTDVLTDAVLLATTPASVFGDIVTTGSTFYYWIRHVNIKNKPGAYNSTVGTVGETSQDISSVIDEIGEQMEGSELIQDLTSNIDSINANGSAAFQDMWTQKATAGNITAGIGILAGADGTSQVAISASQLFVFDPNIEDSLTPLLAVSDGTVKIPKTLIEEATIEVLQAQDIVADTIQAGIEIDTPILNSAVINGAEIHIGSLFNVTHEGVMTASSGTFSGRIEASDGYFNGDISASTMNGGNINGATITGSSIIGSQIYTGAELFLCFGDNMTTSRTYPFNRNIYVAASRKVTVETRVSAPWNGNTPNTCLDFYAAGDISMNFPTQNRARFRTIPANVIDIRVDRPRIGGSGFLGFIMQMVGINGNVIANVGMCSAGYMPPVGREFNVGGVVFYVYDSNAAGGGNRYGVRSFGVRNRRTNFGPGWTNNPAAVGRFRVRLDSTNDGGGTVTYRAAIDNSVDPR</sequence>
<dbReference type="Pfam" id="PF09327">
    <property type="entry name" value="Phage_Tail_Tip"/>
    <property type="match status" value="1"/>
</dbReference>
<feature type="domain" description="Tip attachment protein J central straight fiber" evidence="1">
    <location>
        <begin position="189"/>
        <end position="334"/>
    </location>
</feature>
<dbReference type="RefSeq" id="WP_074374557.1">
    <property type="nucleotide sequence ID" value="NZ_AP024907.1"/>
</dbReference>
<dbReference type="AlphaFoldDB" id="A0A1N6M9I8"/>
<organism evidence="2 3">
    <name type="scientific">Vibrio spartinae</name>
    <dbReference type="NCBI Taxonomy" id="1918945"/>
    <lineage>
        <taxon>Bacteria</taxon>
        <taxon>Pseudomonadati</taxon>
        <taxon>Pseudomonadota</taxon>
        <taxon>Gammaproteobacteria</taxon>
        <taxon>Vibrionales</taxon>
        <taxon>Vibrionaceae</taxon>
        <taxon>Vibrio</taxon>
    </lineage>
</organism>
<dbReference type="InterPro" id="IPR015406">
    <property type="entry name" value="GpJ_CSF"/>
</dbReference>
<evidence type="ECO:0000313" key="3">
    <source>
        <dbReference type="Proteomes" id="UP000184774"/>
    </source>
</evidence>
<dbReference type="Proteomes" id="UP000184774">
    <property type="component" value="Unassembled WGS sequence"/>
</dbReference>
<dbReference type="OrthoDB" id="5871932at2"/>